<feature type="domain" description="SAM-dependent MTase RsmB/NOP-type" evidence="15">
    <location>
        <begin position="163"/>
        <end position="430"/>
    </location>
</feature>
<dbReference type="InterPro" id="IPR035926">
    <property type="entry name" value="NusB-like_sf"/>
</dbReference>
<dbReference type="Gene3D" id="3.30.70.1170">
    <property type="entry name" value="Sun protein, domain 3"/>
    <property type="match status" value="1"/>
</dbReference>
<comment type="caution">
    <text evidence="16">The sequence shown here is derived from an EMBL/GenBank/DDBJ whole genome shotgun (WGS) entry which is preliminary data.</text>
</comment>
<dbReference type="GO" id="GO:0008168">
    <property type="term" value="F:methyltransferase activity"/>
    <property type="evidence" value="ECO:0007669"/>
    <property type="project" value="UniProtKB-KW"/>
</dbReference>
<dbReference type="Proteomes" id="UP000659697">
    <property type="component" value="Unassembled WGS sequence"/>
</dbReference>
<evidence type="ECO:0000256" key="5">
    <source>
        <dbReference type="ARBA" id="ARBA00022490"/>
    </source>
</evidence>
<comment type="subcellular location">
    <subcellularLocation>
        <location evidence="2">Cytoplasm</location>
    </subcellularLocation>
</comment>
<protein>
    <recommendedName>
        <fullName evidence="4">16S rRNA (cytosine(967)-C(5))-methyltransferase</fullName>
        <ecNumber evidence="4">2.1.1.176</ecNumber>
    </recommendedName>
    <alternativeName>
        <fullName evidence="11">16S rRNA m5C967 methyltransferase</fullName>
    </alternativeName>
    <alternativeName>
        <fullName evidence="12">rRNA (cytosine-C(5)-)-methyltransferase RsmB</fullName>
    </alternativeName>
</protein>
<evidence type="ECO:0000313" key="17">
    <source>
        <dbReference type="Proteomes" id="UP000659697"/>
    </source>
</evidence>
<keyword evidence="9 14" id="KW-0949">S-adenosyl-L-methionine</keyword>
<proteinExistence type="inferred from homology"/>
<dbReference type="InterPro" id="IPR018314">
    <property type="entry name" value="RsmB/NOL1/NOP2-like_CS"/>
</dbReference>
<dbReference type="EMBL" id="BNAO01000001">
    <property type="protein sequence ID" value="GHG58431.1"/>
    <property type="molecule type" value="Genomic_DNA"/>
</dbReference>
<evidence type="ECO:0000256" key="2">
    <source>
        <dbReference type="ARBA" id="ARBA00004496"/>
    </source>
</evidence>
<evidence type="ECO:0000256" key="9">
    <source>
        <dbReference type="ARBA" id="ARBA00022691"/>
    </source>
</evidence>
<dbReference type="SUPFAM" id="SSF48013">
    <property type="entry name" value="NusB-like"/>
    <property type="match status" value="1"/>
</dbReference>
<comment type="catalytic activity">
    <reaction evidence="13">
        <text>cytidine(967) in 16S rRNA + S-adenosyl-L-methionine = 5-methylcytidine(967) in 16S rRNA + S-adenosyl-L-homocysteine + H(+)</text>
        <dbReference type="Rhea" id="RHEA:42748"/>
        <dbReference type="Rhea" id="RHEA-COMP:10219"/>
        <dbReference type="Rhea" id="RHEA-COMP:10220"/>
        <dbReference type="ChEBI" id="CHEBI:15378"/>
        <dbReference type="ChEBI" id="CHEBI:57856"/>
        <dbReference type="ChEBI" id="CHEBI:59789"/>
        <dbReference type="ChEBI" id="CHEBI:74483"/>
        <dbReference type="ChEBI" id="CHEBI:82748"/>
        <dbReference type="EC" id="2.1.1.176"/>
    </reaction>
</comment>
<sequence length="433" mass="48287">MSAQLRAFAAETCFQVVDQGKSLSDVLPKAQQKLISAPDKALLQEICFGVMRTLPQLETVCQQLMSKPLIKQLRPLQFLIYVGIYQLQFMRIPDHAAISETVEAARSLKGQSLTKLINGVLRNVQRQPALFDFSAASDAVKFNHPGWIIAAVQQAYPEYWQDILAANQQKAPLWLRVNQQQISPAEFVSELTQAEIACSQPFSYLPVAIKLEQARDVTALPGYEAGWFSVQDAAAQHAALLLNAQPGDNVLDACCAPGGKTCHILEQTPELILTALDRDAKRLERVYHNLERLKLNARVVAADILDTDNWWQGELFDRILLDVPCSATGVIRRHPDIRWLRKKSDIAPLVALQQQILQQAWQLLKPGGTLLYATCSILPAENSEQISHFLAQQDDAQLLPIAIASGATTWQILPGEQEQDGFFFALLHKKTRD</sequence>
<dbReference type="InterPro" id="IPR029063">
    <property type="entry name" value="SAM-dependent_MTases_sf"/>
</dbReference>
<dbReference type="InterPro" id="IPR006027">
    <property type="entry name" value="NusB_RsmB_TIM44"/>
</dbReference>
<evidence type="ECO:0000313" key="16">
    <source>
        <dbReference type="EMBL" id="GHG58431.1"/>
    </source>
</evidence>
<dbReference type="PROSITE" id="PS51686">
    <property type="entry name" value="SAM_MT_RSMB_NOP"/>
    <property type="match status" value="1"/>
</dbReference>
<evidence type="ECO:0000256" key="8">
    <source>
        <dbReference type="ARBA" id="ARBA00022679"/>
    </source>
</evidence>
<dbReference type="Pfam" id="PF22458">
    <property type="entry name" value="RsmF-B_ferredox"/>
    <property type="match status" value="1"/>
</dbReference>
<dbReference type="SUPFAM" id="SSF53335">
    <property type="entry name" value="S-adenosyl-L-methionine-dependent methyltransferases"/>
    <property type="match status" value="1"/>
</dbReference>
<evidence type="ECO:0000256" key="1">
    <source>
        <dbReference type="ARBA" id="ARBA00002724"/>
    </source>
</evidence>
<name>A0ABQ3KTA2_9ALTE</name>
<evidence type="ECO:0000259" key="15">
    <source>
        <dbReference type="PROSITE" id="PS51686"/>
    </source>
</evidence>
<evidence type="ECO:0000256" key="11">
    <source>
        <dbReference type="ARBA" id="ARBA00030399"/>
    </source>
</evidence>
<evidence type="ECO:0000256" key="13">
    <source>
        <dbReference type="ARBA" id="ARBA00047283"/>
    </source>
</evidence>
<organism evidence="16 17">
    <name type="scientific">Alishewanella longhuensis</name>
    <dbReference type="NCBI Taxonomy" id="1091037"/>
    <lineage>
        <taxon>Bacteria</taxon>
        <taxon>Pseudomonadati</taxon>
        <taxon>Pseudomonadota</taxon>
        <taxon>Gammaproteobacteria</taxon>
        <taxon>Alteromonadales</taxon>
        <taxon>Alteromonadaceae</taxon>
        <taxon>Alishewanella</taxon>
    </lineage>
</organism>
<keyword evidence="6" id="KW-0698">rRNA processing</keyword>
<keyword evidence="17" id="KW-1185">Reference proteome</keyword>
<feature type="active site" description="Nucleophile" evidence="14">
    <location>
        <position position="375"/>
    </location>
</feature>
<feature type="binding site" evidence="14">
    <location>
        <position position="322"/>
    </location>
    <ligand>
        <name>S-adenosyl-L-methionine</name>
        <dbReference type="ChEBI" id="CHEBI:59789"/>
    </ligand>
</feature>
<dbReference type="NCBIfam" id="TIGR00563">
    <property type="entry name" value="rsmB"/>
    <property type="match status" value="1"/>
</dbReference>
<dbReference type="InterPro" id="IPR049560">
    <property type="entry name" value="MeTrfase_RsmB-F_NOP2_cat"/>
</dbReference>
<feature type="binding site" evidence="14">
    <location>
        <position position="277"/>
    </location>
    <ligand>
        <name>S-adenosyl-L-methionine</name>
        <dbReference type="ChEBI" id="CHEBI:59789"/>
    </ligand>
</feature>
<evidence type="ECO:0000256" key="12">
    <source>
        <dbReference type="ARBA" id="ARBA00031088"/>
    </source>
</evidence>
<evidence type="ECO:0000256" key="4">
    <source>
        <dbReference type="ARBA" id="ARBA00012140"/>
    </source>
</evidence>
<comment type="function">
    <text evidence="1">Specifically methylates the cytosine at position 967 (m5C967) of 16S rRNA.</text>
</comment>
<dbReference type="Pfam" id="PF01029">
    <property type="entry name" value="NusB"/>
    <property type="match status" value="1"/>
</dbReference>
<reference evidence="17" key="1">
    <citation type="journal article" date="2019" name="Int. J. Syst. Evol. Microbiol.">
        <title>The Global Catalogue of Microorganisms (GCM) 10K type strain sequencing project: providing services to taxonomists for standard genome sequencing and annotation.</title>
        <authorList>
            <consortium name="The Broad Institute Genomics Platform"/>
            <consortium name="The Broad Institute Genome Sequencing Center for Infectious Disease"/>
            <person name="Wu L."/>
            <person name="Ma J."/>
        </authorList>
    </citation>
    <scope>NUCLEOTIDE SEQUENCE [LARGE SCALE GENOMIC DNA]</scope>
    <source>
        <strain evidence="17">CGMCC 1.7003</strain>
    </source>
</reference>
<dbReference type="PRINTS" id="PR02008">
    <property type="entry name" value="RCMTFAMILY"/>
</dbReference>
<feature type="binding site" evidence="14">
    <location>
        <position position="303"/>
    </location>
    <ligand>
        <name>S-adenosyl-L-methionine</name>
        <dbReference type="ChEBI" id="CHEBI:59789"/>
    </ligand>
</feature>
<comment type="similarity">
    <text evidence="3 14">Belongs to the class I-like SAM-binding methyltransferase superfamily. RsmB/NOP family.</text>
</comment>
<dbReference type="Pfam" id="PF01189">
    <property type="entry name" value="Methyltr_RsmB-F"/>
    <property type="match status" value="1"/>
</dbReference>
<dbReference type="NCBIfam" id="NF008149">
    <property type="entry name" value="PRK10901.1"/>
    <property type="match status" value="1"/>
</dbReference>
<keyword evidence="7 14" id="KW-0489">Methyltransferase</keyword>
<dbReference type="PANTHER" id="PTHR22807">
    <property type="entry name" value="NOP2 YEAST -RELATED NOL1/NOP2/FMU SUN DOMAIN-CONTAINING"/>
    <property type="match status" value="1"/>
</dbReference>
<evidence type="ECO:0000256" key="3">
    <source>
        <dbReference type="ARBA" id="ARBA00007494"/>
    </source>
</evidence>
<keyword evidence="10 14" id="KW-0694">RNA-binding</keyword>
<dbReference type="PANTHER" id="PTHR22807:SF61">
    <property type="entry name" value="NOL1_NOP2_SUN FAMILY PROTEIN _ ANTITERMINATION NUSB DOMAIN-CONTAINING PROTEIN"/>
    <property type="match status" value="1"/>
</dbReference>
<evidence type="ECO:0000256" key="14">
    <source>
        <dbReference type="PROSITE-ProRule" id="PRU01023"/>
    </source>
</evidence>
<keyword evidence="8 14" id="KW-0808">Transferase</keyword>
<evidence type="ECO:0000256" key="7">
    <source>
        <dbReference type="ARBA" id="ARBA00022603"/>
    </source>
</evidence>
<evidence type="ECO:0000256" key="10">
    <source>
        <dbReference type="ARBA" id="ARBA00022884"/>
    </source>
</evidence>
<dbReference type="Gene3D" id="3.40.50.150">
    <property type="entry name" value="Vaccinia Virus protein VP39"/>
    <property type="match status" value="1"/>
</dbReference>
<feature type="binding site" evidence="14">
    <location>
        <begin position="254"/>
        <end position="260"/>
    </location>
    <ligand>
        <name>S-adenosyl-L-methionine</name>
        <dbReference type="ChEBI" id="CHEBI:59789"/>
    </ligand>
</feature>
<dbReference type="InterPro" id="IPR001678">
    <property type="entry name" value="MeTrfase_RsmB-F_NOP2_dom"/>
</dbReference>
<dbReference type="Gene3D" id="1.10.940.10">
    <property type="entry name" value="NusB-like"/>
    <property type="match status" value="1"/>
</dbReference>
<gene>
    <name evidence="16" type="primary">rsmB</name>
    <name evidence="16" type="ORF">GCM10010919_00150</name>
</gene>
<dbReference type="NCBIfam" id="NF011494">
    <property type="entry name" value="PRK14902.1"/>
    <property type="match status" value="1"/>
</dbReference>
<dbReference type="InterPro" id="IPR023267">
    <property type="entry name" value="RCMT"/>
</dbReference>
<dbReference type="RefSeq" id="WP_189429090.1">
    <property type="nucleotide sequence ID" value="NZ_BNAO01000001.1"/>
</dbReference>
<dbReference type="EC" id="2.1.1.176" evidence="4"/>
<dbReference type="Gene3D" id="1.10.287.730">
    <property type="entry name" value="Helix hairpin bin"/>
    <property type="match status" value="1"/>
</dbReference>
<evidence type="ECO:0000256" key="6">
    <source>
        <dbReference type="ARBA" id="ARBA00022552"/>
    </source>
</evidence>
<dbReference type="CDD" id="cd02440">
    <property type="entry name" value="AdoMet_MTases"/>
    <property type="match status" value="1"/>
</dbReference>
<dbReference type="GO" id="GO:0032259">
    <property type="term" value="P:methylation"/>
    <property type="evidence" value="ECO:0007669"/>
    <property type="project" value="UniProtKB-KW"/>
</dbReference>
<keyword evidence="5" id="KW-0963">Cytoplasm</keyword>
<accession>A0ABQ3KTA2</accession>
<dbReference type="PROSITE" id="PS01153">
    <property type="entry name" value="NOL1_NOP2_SUN"/>
    <property type="match status" value="1"/>
</dbReference>
<dbReference type="InterPro" id="IPR004573">
    <property type="entry name" value="rRNA_ssu_MeTfrase_B"/>
</dbReference>
<dbReference type="InterPro" id="IPR054728">
    <property type="entry name" value="RsmB-like_ferredoxin"/>
</dbReference>